<dbReference type="GO" id="GO:0031405">
    <property type="term" value="F:lipoic acid binding"/>
    <property type="evidence" value="ECO:0007669"/>
    <property type="project" value="TreeGrafter"/>
</dbReference>
<dbReference type="InterPro" id="IPR004167">
    <property type="entry name" value="PSBD"/>
</dbReference>
<evidence type="ECO:0000256" key="5">
    <source>
        <dbReference type="ARBA" id="ARBA00023315"/>
    </source>
</evidence>
<evidence type="ECO:0000313" key="9">
    <source>
        <dbReference type="Proteomes" id="UP000577419"/>
    </source>
</evidence>
<dbReference type="EMBL" id="DUFG01000022">
    <property type="protein sequence ID" value="HIH08653.1"/>
    <property type="molecule type" value="Genomic_DNA"/>
</dbReference>
<dbReference type="Pfam" id="PF02817">
    <property type="entry name" value="E3_binding"/>
    <property type="match status" value="1"/>
</dbReference>
<dbReference type="AlphaFoldDB" id="A0A7J4IT06"/>
<keyword evidence="5" id="KW-0012">Acyltransferase</keyword>
<evidence type="ECO:0000259" key="6">
    <source>
        <dbReference type="PROSITE" id="PS50968"/>
    </source>
</evidence>
<dbReference type="InterPro" id="IPR036625">
    <property type="entry name" value="E3-bd_dom_sf"/>
</dbReference>
<dbReference type="Gene3D" id="2.40.50.100">
    <property type="match status" value="1"/>
</dbReference>
<dbReference type="PANTHER" id="PTHR43178:SF5">
    <property type="entry name" value="LIPOAMIDE ACYLTRANSFERASE COMPONENT OF BRANCHED-CHAIN ALPHA-KETO ACID DEHYDROGENASE COMPLEX, MITOCHONDRIAL"/>
    <property type="match status" value="1"/>
</dbReference>
<comment type="similarity">
    <text evidence="2">Belongs to the 2-oxoacid dehydrogenase family.</text>
</comment>
<dbReference type="CDD" id="cd06849">
    <property type="entry name" value="lipoyl_domain"/>
    <property type="match status" value="1"/>
</dbReference>
<dbReference type="Pfam" id="PF00364">
    <property type="entry name" value="Biotin_lipoyl"/>
    <property type="match status" value="1"/>
</dbReference>
<dbReference type="PANTHER" id="PTHR43178">
    <property type="entry name" value="DIHYDROLIPOAMIDE ACETYLTRANSFERASE COMPONENT OF PYRUVATE DEHYDROGENASE COMPLEX"/>
    <property type="match status" value="1"/>
</dbReference>
<dbReference type="Pfam" id="PF00198">
    <property type="entry name" value="2-oxoacid_dh"/>
    <property type="match status" value="1"/>
</dbReference>
<comment type="cofactor">
    <cofactor evidence="1">
        <name>(R)-lipoate</name>
        <dbReference type="ChEBI" id="CHEBI:83088"/>
    </cofactor>
</comment>
<evidence type="ECO:0000256" key="3">
    <source>
        <dbReference type="ARBA" id="ARBA00022679"/>
    </source>
</evidence>
<organism evidence="8 9">
    <name type="scientific">Candidatus Iainarchaeum sp</name>
    <dbReference type="NCBI Taxonomy" id="3101447"/>
    <lineage>
        <taxon>Archaea</taxon>
        <taxon>Candidatus Iainarchaeota</taxon>
        <taxon>Candidatus Iainarchaeia</taxon>
        <taxon>Candidatus Iainarchaeales</taxon>
        <taxon>Candidatus Iainarchaeaceae</taxon>
        <taxon>Candidatus Iainarchaeum</taxon>
    </lineage>
</organism>
<dbReference type="InterPro" id="IPR011053">
    <property type="entry name" value="Single_hybrid_motif"/>
</dbReference>
<dbReference type="InterPro" id="IPR023213">
    <property type="entry name" value="CAT-like_dom_sf"/>
</dbReference>
<protein>
    <submittedName>
        <fullName evidence="8">2-oxo acid dehydrogenase subunit E2</fullName>
    </submittedName>
</protein>
<dbReference type="SUPFAM" id="SSF52777">
    <property type="entry name" value="CoA-dependent acyltransferases"/>
    <property type="match status" value="1"/>
</dbReference>
<dbReference type="Gene3D" id="4.10.320.10">
    <property type="entry name" value="E3-binding domain"/>
    <property type="match status" value="1"/>
</dbReference>
<dbReference type="SUPFAM" id="SSF51230">
    <property type="entry name" value="Single hybrid motif"/>
    <property type="match status" value="1"/>
</dbReference>
<dbReference type="GO" id="GO:0005737">
    <property type="term" value="C:cytoplasm"/>
    <property type="evidence" value="ECO:0007669"/>
    <property type="project" value="TreeGrafter"/>
</dbReference>
<proteinExistence type="inferred from homology"/>
<dbReference type="Proteomes" id="UP000577419">
    <property type="component" value="Unassembled WGS sequence"/>
</dbReference>
<gene>
    <name evidence="8" type="ORF">HA237_04760</name>
</gene>
<dbReference type="PROSITE" id="PS51826">
    <property type="entry name" value="PSBD"/>
    <property type="match status" value="1"/>
</dbReference>
<dbReference type="InterPro" id="IPR001078">
    <property type="entry name" value="2-oxoacid_DH_actylTfrase"/>
</dbReference>
<dbReference type="SUPFAM" id="SSF47005">
    <property type="entry name" value="Peripheral subunit-binding domain of 2-oxo acid dehydrogenase complex"/>
    <property type="match status" value="1"/>
</dbReference>
<dbReference type="PROSITE" id="PS50968">
    <property type="entry name" value="BIOTINYL_LIPOYL"/>
    <property type="match status" value="1"/>
</dbReference>
<evidence type="ECO:0000259" key="7">
    <source>
        <dbReference type="PROSITE" id="PS51826"/>
    </source>
</evidence>
<reference evidence="9" key="1">
    <citation type="journal article" date="2020" name="bioRxiv">
        <title>A rank-normalized archaeal taxonomy based on genome phylogeny resolves widespread incomplete and uneven classifications.</title>
        <authorList>
            <person name="Rinke C."/>
            <person name="Chuvochina M."/>
            <person name="Mussig A.J."/>
            <person name="Chaumeil P.-A."/>
            <person name="Waite D.W."/>
            <person name="Whitman W.B."/>
            <person name="Parks D.H."/>
            <person name="Hugenholtz P."/>
        </authorList>
    </citation>
    <scope>NUCLEOTIDE SEQUENCE [LARGE SCALE GENOMIC DNA]</scope>
</reference>
<dbReference type="FunFam" id="3.30.559.10:FF:000007">
    <property type="entry name" value="Dihydrolipoamide acetyltransferase component of pyruvate dehydrogenase complex"/>
    <property type="match status" value="1"/>
</dbReference>
<evidence type="ECO:0000256" key="2">
    <source>
        <dbReference type="ARBA" id="ARBA00007317"/>
    </source>
</evidence>
<feature type="domain" description="Peripheral subunit-binding (PSBD)" evidence="7">
    <location>
        <begin position="98"/>
        <end position="135"/>
    </location>
</feature>
<evidence type="ECO:0000256" key="1">
    <source>
        <dbReference type="ARBA" id="ARBA00001938"/>
    </source>
</evidence>
<dbReference type="Gene3D" id="3.30.559.10">
    <property type="entry name" value="Chloramphenicol acetyltransferase-like domain"/>
    <property type="match status" value="1"/>
</dbReference>
<keyword evidence="3" id="KW-0808">Transferase</keyword>
<evidence type="ECO:0000313" key="8">
    <source>
        <dbReference type="EMBL" id="HIH08653.1"/>
    </source>
</evidence>
<sequence length="397" mass="43220">METDKAVVEIPSPREGTVAVIYKREGETIKVGEKLVSIAEKGEKVFVKKTEAGAAAKKKNGRKDAGGVVGEIKEGTRVLPPSTEANKLRREENGKKVLAMLKVRSLAKELGVDLEKIQGSGPEGAITEEDIRLQSEHKTEKAPVEKSPKISFDSQGRVLVIPLSATRKKIAEKMHESVTSIPHAVEMVEADVTELAKIREEKKAVAENKGFKLTFLPFIVRAVVVALKKNPYLNSYFDSENEQIIAKQYYNIGIAVDTAYGLMVPVIKSADSKSIMEIASDISKLAEQARTRTIKLEDLKGGTFTITNYGSIGGTFGVAIINPGEAAILGVGRVSDKPVAAKQAGMFRDANQVVVRKMMPLSLSFDHRIVDGAQTANFMVDLVKHLEDPNLLLVDLD</sequence>
<keyword evidence="4" id="KW-0450">Lipoyl</keyword>
<feature type="domain" description="Lipoyl-binding" evidence="6">
    <location>
        <begin position="1"/>
        <end position="39"/>
    </location>
</feature>
<dbReference type="InterPro" id="IPR000089">
    <property type="entry name" value="Biotin_lipoyl"/>
</dbReference>
<dbReference type="GO" id="GO:0016407">
    <property type="term" value="F:acetyltransferase activity"/>
    <property type="evidence" value="ECO:0007669"/>
    <property type="project" value="TreeGrafter"/>
</dbReference>
<name>A0A7J4IT06_9ARCH</name>
<evidence type="ECO:0000256" key="4">
    <source>
        <dbReference type="ARBA" id="ARBA00022823"/>
    </source>
</evidence>
<comment type="caution">
    <text evidence="8">The sequence shown here is derived from an EMBL/GenBank/DDBJ whole genome shotgun (WGS) entry which is preliminary data.</text>
</comment>
<dbReference type="InterPro" id="IPR050743">
    <property type="entry name" value="2-oxoacid_DH_E2_comp"/>
</dbReference>
<accession>A0A7J4IT06</accession>